<protein>
    <submittedName>
        <fullName evidence="1">Uncharacterized protein</fullName>
    </submittedName>
</protein>
<proteinExistence type="predicted"/>
<dbReference type="EMBL" id="MN739859">
    <property type="protein sequence ID" value="QHT74863.1"/>
    <property type="molecule type" value="Genomic_DNA"/>
</dbReference>
<sequence>MIEETINKLIETYDPKLLDDVRIRTLSKEIYKIAETDKDKIVHRKVLMELIRNHKNGGSEKPVTDFIGGPCTLSCHMSEKYNKMIYIFGEYHEAITNCDVFQEGSDIAEIMMLVEDFIYILIDKTDVFIDILLEVPAIERKQTKYKDSYTGIKNSRSMTNLFNKLQKCIQYDTRHDNACRLSRVHYFDIRSINEDRYSDVFDLIFETYCIYFSYNITVYTNYNNYNNYKKEIVSEPKLIQKEKIKYYKRQKSITEKTREDLRNLFLTEKHKVFIDLLDHLIDEPGKIEEFFLFQMYSNIYVDHELTKIPEQDLVEKIKTFFNENTKKIIRTNETIWIENIKVILDFLTEKSTKYDDYDFVNSVIAVFVPCFEFVCTIPDIYTISRMFKEFNIKKLAYKDEVNEDQPKRAHNIIVYSGNKHSIMYRKFLEFIGFEEISSTNMHFSGQTCIDVREFPLPFFSMGAIDTYQLEKADKAYEEFTKKEVAEYIISRDNIIEHLEDEYRQIISLDGYGRDEEVIRRMNELVPKYRAYLFSEEERIKESSIKEEYKVGLFLELAKQKQKFLDLKTMLSNKQGLTHTRSVSLI</sequence>
<dbReference type="AlphaFoldDB" id="A0A6C0H493"/>
<reference evidence="1" key="1">
    <citation type="journal article" date="2020" name="Nature">
        <title>Giant virus diversity and host interactions through global metagenomics.</title>
        <authorList>
            <person name="Schulz F."/>
            <person name="Roux S."/>
            <person name="Paez-Espino D."/>
            <person name="Jungbluth S."/>
            <person name="Walsh D.A."/>
            <person name="Denef V.J."/>
            <person name="McMahon K.D."/>
            <person name="Konstantinidis K.T."/>
            <person name="Eloe-Fadrosh E.A."/>
            <person name="Kyrpides N.C."/>
            <person name="Woyke T."/>
        </authorList>
    </citation>
    <scope>NUCLEOTIDE SEQUENCE</scope>
    <source>
        <strain evidence="1">GVMAG-M-3300023179-62</strain>
    </source>
</reference>
<organism evidence="1">
    <name type="scientific">viral metagenome</name>
    <dbReference type="NCBI Taxonomy" id="1070528"/>
    <lineage>
        <taxon>unclassified sequences</taxon>
        <taxon>metagenomes</taxon>
        <taxon>organismal metagenomes</taxon>
    </lineage>
</organism>
<name>A0A6C0H493_9ZZZZ</name>
<accession>A0A6C0H493</accession>
<evidence type="ECO:0000313" key="1">
    <source>
        <dbReference type="EMBL" id="QHT74863.1"/>
    </source>
</evidence>